<dbReference type="GO" id="GO:0004758">
    <property type="term" value="F:serine C-palmitoyltransferase activity"/>
    <property type="evidence" value="ECO:0007669"/>
    <property type="project" value="UniProtKB-EC"/>
</dbReference>
<dbReference type="GO" id="GO:0046513">
    <property type="term" value="P:ceramide biosynthetic process"/>
    <property type="evidence" value="ECO:0007669"/>
    <property type="project" value="TreeGrafter"/>
</dbReference>
<evidence type="ECO:0000256" key="5">
    <source>
        <dbReference type="ARBA" id="ARBA00022898"/>
    </source>
</evidence>
<dbReference type="InterPro" id="IPR004839">
    <property type="entry name" value="Aminotransferase_I/II_large"/>
</dbReference>
<keyword evidence="9" id="KW-0812">Transmembrane</keyword>
<dbReference type="AlphaFoldDB" id="A0A9N9WA45"/>
<reference evidence="11" key="2">
    <citation type="submission" date="2022-10" db="EMBL/GenBank/DDBJ databases">
        <authorList>
            <consortium name="ENA_rothamsted_submissions"/>
            <consortium name="culmorum"/>
            <person name="King R."/>
        </authorList>
    </citation>
    <scope>NUCLEOTIDE SEQUENCE</scope>
</reference>
<gene>
    <name evidence="11" type="ORF">DIATSA_LOCUS3396</name>
</gene>
<keyword evidence="9" id="KW-0472">Membrane</keyword>
<feature type="domain" description="Aminotransferase class I/classII large" evidence="10">
    <location>
        <begin position="170"/>
        <end position="514"/>
    </location>
</feature>
<evidence type="ECO:0000313" key="11">
    <source>
        <dbReference type="EMBL" id="CAG9785357.1"/>
    </source>
</evidence>
<dbReference type="Gene3D" id="3.40.640.10">
    <property type="entry name" value="Type I PLP-dependent aspartate aminotransferase-like (Major domain)"/>
    <property type="match status" value="1"/>
</dbReference>
<comment type="cofactor">
    <cofactor evidence="1">
        <name>pyridoxal 5'-phosphate</name>
        <dbReference type="ChEBI" id="CHEBI:597326"/>
    </cofactor>
</comment>
<evidence type="ECO:0000256" key="7">
    <source>
        <dbReference type="ARBA" id="ARBA00048528"/>
    </source>
</evidence>
<dbReference type="GO" id="GO:0016020">
    <property type="term" value="C:membrane"/>
    <property type="evidence" value="ECO:0007669"/>
    <property type="project" value="GOC"/>
</dbReference>
<evidence type="ECO:0000313" key="12">
    <source>
        <dbReference type="Proteomes" id="UP001153714"/>
    </source>
</evidence>
<dbReference type="InterPro" id="IPR015421">
    <property type="entry name" value="PyrdxlP-dep_Trfase_major"/>
</dbReference>
<reference evidence="11" key="1">
    <citation type="submission" date="2021-12" db="EMBL/GenBank/DDBJ databases">
        <authorList>
            <person name="King R."/>
        </authorList>
    </citation>
    <scope>NUCLEOTIDE SEQUENCE</scope>
</reference>
<comment type="similarity">
    <text evidence="2">Belongs to the class-II pyridoxal-phosphate-dependent aminotransferase family.</text>
</comment>
<feature type="compositionally biased region" description="Polar residues" evidence="8">
    <location>
        <begin position="1"/>
        <end position="37"/>
    </location>
</feature>
<sequence>MAATINELNRSDSVNSPKMFQENNGELNNGKVNQSNGHMKPKHLGNGITKITSDDLAQPMDWSQYDTEESFEKSTLLTAVLTHLGLYILMFLGFVSQLLFTPNVATEKNREGYAPLYNPFEQFISRYVYRRVRHCFNTPICSAPAAEITIMERQSDDYNWTFRFTGRKLKCLNLSSYNYLGLGATSPPPVAAAVRQYGLSVCSTRAELGTTPLHRELEETLARFLGVEAAVVFGMGFATNTLSLPGLVGPGTLALSDENNHASLIMGLRRARAAVRVFRHNDLRHLERLAVEAIAEGTWRRIVIVAEGVYSMEGTVVPLRALVALKRRLRLQLYLDEAHSAGAMGARGRGVCDHARVPPRDVDVLMGTFTKSFGAAGGYIAGSAALVRRVRAAGHAHAHAAAMPPPVCAQVLWALRTVAGPEGERRILALERNTAYFRRRLREMGVVVLGHEASPVVPLMVYTFSKMAATVEVLRRRGVAAVGVGFPATPLNAARIRFCMTAAHSRAQLDHCLQQVEYAVQHLGLRYSRLTPPPPPPPPPATEHSVCIVTVARAACDDVPVAAAGGGGVAVPGRRTRTLTPERLHHAVANAEQARWPMRVWVSSEGGNPTRPLLVTYRQRAGAGTWQLPRALGSQLQHELERTLCADRGPAEDSPDCGLCTHTHARTRTHMHAPERRHNGGCVALCAESRESRGWVALHLAGASACAVRVRVRVSPARDFHMPFEQTITTTATLWGPRVHAYAWAEAQQHVRLRAASPDAVCATLAVTHAGVILPYTRTSHPTRFNIHI</sequence>
<dbReference type="OrthoDB" id="65434at2759"/>
<evidence type="ECO:0000256" key="4">
    <source>
        <dbReference type="ARBA" id="ARBA00022679"/>
    </source>
</evidence>
<keyword evidence="4" id="KW-0808">Transferase</keyword>
<dbReference type="Pfam" id="PF00155">
    <property type="entry name" value="Aminotran_1_2"/>
    <property type="match status" value="1"/>
</dbReference>
<keyword evidence="9" id="KW-1133">Transmembrane helix</keyword>
<dbReference type="InterPro" id="IPR050087">
    <property type="entry name" value="AON_synthase_class-II"/>
</dbReference>
<dbReference type="EMBL" id="OU893345">
    <property type="protein sequence ID" value="CAG9785357.1"/>
    <property type="molecule type" value="Genomic_DNA"/>
</dbReference>
<proteinExistence type="inferred from homology"/>
<dbReference type="GO" id="GO:0030170">
    <property type="term" value="F:pyridoxal phosphate binding"/>
    <property type="evidence" value="ECO:0007669"/>
    <property type="project" value="InterPro"/>
</dbReference>
<keyword evidence="6" id="KW-0012">Acyltransferase</keyword>
<evidence type="ECO:0000256" key="9">
    <source>
        <dbReference type="SAM" id="Phobius"/>
    </source>
</evidence>
<dbReference type="Proteomes" id="UP001153714">
    <property type="component" value="Chromosome 14"/>
</dbReference>
<dbReference type="InterPro" id="IPR015422">
    <property type="entry name" value="PyrdxlP-dep_Trfase_small"/>
</dbReference>
<dbReference type="InterPro" id="IPR001917">
    <property type="entry name" value="Aminotrans_II_pyridoxalP_BS"/>
</dbReference>
<name>A0A9N9WA45_9NEOP</name>
<keyword evidence="5" id="KW-0663">Pyridoxal phosphate</keyword>
<dbReference type="PANTHER" id="PTHR13693">
    <property type="entry name" value="CLASS II AMINOTRANSFERASE/8-AMINO-7-OXONONANOATE SYNTHASE"/>
    <property type="match status" value="1"/>
</dbReference>
<evidence type="ECO:0000256" key="3">
    <source>
        <dbReference type="ARBA" id="ARBA00013220"/>
    </source>
</evidence>
<evidence type="ECO:0000256" key="2">
    <source>
        <dbReference type="ARBA" id="ARBA00008392"/>
    </source>
</evidence>
<evidence type="ECO:0000256" key="1">
    <source>
        <dbReference type="ARBA" id="ARBA00001933"/>
    </source>
</evidence>
<protein>
    <recommendedName>
        <fullName evidence="3">serine C-palmitoyltransferase</fullName>
        <ecNumber evidence="3">2.3.1.50</ecNumber>
    </recommendedName>
</protein>
<dbReference type="PROSITE" id="PS00599">
    <property type="entry name" value="AA_TRANSFER_CLASS_2"/>
    <property type="match status" value="1"/>
</dbReference>
<dbReference type="InterPro" id="IPR015424">
    <property type="entry name" value="PyrdxlP-dep_Trfase"/>
</dbReference>
<dbReference type="GO" id="GO:0046512">
    <property type="term" value="P:sphingosine biosynthetic process"/>
    <property type="evidence" value="ECO:0007669"/>
    <property type="project" value="TreeGrafter"/>
</dbReference>
<feature type="transmembrane region" description="Helical" evidence="9">
    <location>
        <begin position="76"/>
        <end position="100"/>
    </location>
</feature>
<dbReference type="GO" id="GO:0017059">
    <property type="term" value="C:serine palmitoyltransferase complex"/>
    <property type="evidence" value="ECO:0007669"/>
    <property type="project" value="TreeGrafter"/>
</dbReference>
<evidence type="ECO:0000259" key="10">
    <source>
        <dbReference type="Pfam" id="PF00155"/>
    </source>
</evidence>
<evidence type="ECO:0000256" key="8">
    <source>
        <dbReference type="SAM" id="MobiDB-lite"/>
    </source>
</evidence>
<dbReference type="PANTHER" id="PTHR13693:SF3">
    <property type="entry name" value="LD36009P"/>
    <property type="match status" value="1"/>
</dbReference>
<comment type="catalytic activity">
    <reaction evidence="7">
        <text>L-serine + hexadecanoyl-CoA + H(+) = 3-oxosphinganine + CO2 + CoA</text>
        <dbReference type="Rhea" id="RHEA:14761"/>
        <dbReference type="ChEBI" id="CHEBI:15378"/>
        <dbReference type="ChEBI" id="CHEBI:16526"/>
        <dbReference type="ChEBI" id="CHEBI:33384"/>
        <dbReference type="ChEBI" id="CHEBI:57287"/>
        <dbReference type="ChEBI" id="CHEBI:57379"/>
        <dbReference type="ChEBI" id="CHEBI:58299"/>
        <dbReference type="EC" id="2.3.1.50"/>
    </reaction>
</comment>
<accession>A0A9N9WA45</accession>
<dbReference type="EC" id="2.3.1.50" evidence="3"/>
<dbReference type="Gene3D" id="3.90.1150.10">
    <property type="entry name" value="Aspartate Aminotransferase, domain 1"/>
    <property type="match status" value="1"/>
</dbReference>
<organism evidence="11 12">
    <name type="scientific">Diatraea saccharalis</name>
    <name type="common">sugarcane borer</name>
    <dbReference type="NCBI Taxonomy" id="40085"/>
    <lineage>
        <taxon>Eukaryota</taxon>
        <taxon>Metazoa</taxon>
        <taxon>Ecdysozoa</taxon>
        <taxon>Arthropoda</taxon>
        <taxon>Hexapoda</taxon>
        <taxon>Insecta</taxon>
        <taxon>Pterygota</taxon>
        <taxon>Neoptera</taxon>
        <taxon>Endopterygota</taxon>
        <taxon>Lepidoptera</taxon>
        <taxon>Glossata</taxon>
        <taxon>Ditrysia</taxon>
        <taxon>Pyraloidea</taxon>
        <taxon>Crambidae</taxon>
        <taxon>Crambinae</taxon>
        <taxon>Diatraea</taxon>
    </lineage>
</organism>
<dbReference type="SUPFAM" id="SSF53383">
    <property type="entry name" value="PLP-dependent transferases"/>
    <property type="match status" value="1"/>
</dbReference>
<keyword evidence="12" id="KW-1185">Reference proteome</keyword>
<feature type="region of interest" description="Disordered" evidence="8">
    <location>
        <begin position="1"/>
        <end position="42"/>
    </location>
</feature>
<evidence type="ECO:0000256" key="6">
    <source>
        <dbReference type="ARBA" id="ARBA00023315"/>
    </source>
</evidence>